<dbReference type="STRING" id="1273541.Pyrde_0546"/>
<evidence type="ECO:0000313" key="10">
    <source>
        <dbReference type="EMBL" id="ALL00596.1"/>
    </source>
</evidence>
<dbReference type="GO" id="GO:0046474">
    <property type="term" value="P:glycerophospholipid biosynthetic process"/>
    <property type="evidence" value="ECO:0007669"/>
    <property type="project" value="UniProtKB-UniRule"/>
</dbReference>
<dbReference type="InterPro" id="IPR008205">
    <property type="entry name" value="GGGP_HepGP_synthase"/>
</dbReference>
<dbReference type="NCBIfam" id="TIGR01769">
    <property type="entry name" value="GGGP"/>
    <property type="match status" value="1"/>
</dbReference>
<dbReference type="Proteomes" id="UP000058613">
    <property type="component" value="Chromosome"/>
</dbReference>
<dbReference type="GO" id="GO:0005737">
    <property type="term" value="C:cytoplasm"/>
    <property type="evidence" value="ECO:0007669"/>
    <property type="project" value="UniProtKB-SubCell"/>
</dbReference>
<sequence length="247" mass="25939">MAKPGRVESSLRRKVEAGEKLFFLLSDPEKPLEVDTVVQFEESGADALLIGGSLNVTPYDIDEYISSLRAEGVKLPIILFPGGLNNIAKSADAILFMSLLNSLDPYWLIGAQVSAAMLVKRLGLEAIPTAYIIIGHGGAAGHIGRAQPVPLENAYIVAAYAAAAELLGFRAIYVEAGSGSPTPVPLDAVKHARAAIEDTLLIAGGGIKTPEYAKNVVESGADAIVVGTLAEKNPGEAIKILEAIKRK</sequence>
<proteinExistence type="inferred from homology"/>
<dbReference type="SUPFAM" id="SSF51395">
    <property type="entry name" value="FMN-linked oxidoreductases"/>
    <property type="match status" value="1"/>
</dbReference>
<evidence type="ECO:0000256" key="6">
    <source>
        <dbReference type="ARBA" id="ARBA00023209"/>
    </source>
</evidence>
<dbReference type="KEGG" id="pdl:Pyrde_0546"/>
<dbReference type="RefSeq" id="WP_088172092.1">
    <property type="nucleotide sequence ID" value="NZ_CP013011.1"/>
</dbReference>
<dbReference type="EC" id="2.5.1.41" evidence="9"/>
<dbReference type="GO" id="GO:0016627">
    <property type="term" value="F:oxidoreductase activity, acting on the CH-CH group of donors"/>
    <property type="evidence" value="ECO:0007669"/>
    <property type="project" value="InterPro"/>
</dbReference>
<comment type="pathway">
    <text evidence="9">Membrane lipid metabolism; glycerophospholipid metabolism.</text>
</comment>
<dbReference type="PATRIC" id="fig|1273541.4.peg.593"/>
<evidence type="ECO:0000256" key="7">
    <source>
        <dbReference type="ARBA" id="ARBA00023264"/>
    </source>
</evidence>
<dbReference type="NCBIfam" id="TIGR01768">
    <property type="entry name" value="GGGP-family"/>
    <property type="match status" value="1"/>
</dbReference>
<dbReference type="UniPathway" id="UPA00940"/>
<comment type="subcellular location">
    <subcellularLocation>
        <location evidence="9">Cytoplasm</location>
    </subcellularLocation>
</comment>
<dbReference type="GeneID" id="26098881"/>
<dbReference type="PROSITE" id="PS00912">
    <property type="entry name" value="DHODEHASE_2"/>
    <property type="match status" value="1"/>
</dbReference>
<keyword evidence="9" id="KW-0963">Cytoplasm</keyword>
<dbReference type="GO" id="GO:0047294">
    <property type="term" value="F:phosphoglycerol geranylgeranyltransferase activity"/>
    <property type="evidence" value="ECO:0007669"/>
    <property type="project" value="UniProtKB-UniRule"/>
</dbReference>
<dbReference type="GO" id="GO:0000287">
    <property type="term" value="F:magnesium ion binding"/>
    <property type="evidence" value="ECO:0007669"/>
    <property type="project" value="UniProtKB-UniRule"/>
</dbReference>
<organism evidence="10 11">
    <name type="scientific">Pyrodictium delaneyi</name>
    <dbReference type="NCBI Taxonomy" id="1273541"/>
    <lineage>
        <taxon>Archaea</taxon>
        <taxon>Thermoproteota</taxon>
        <taxon>Thermoprotei</taxon>
        <taxon>Desulfurococcales</taxon>
        <taxon>Pyrodictiaceae</taxon>
        <taxon>Pyrodictium</taxon>
    </lineage>
</organism>
<name>A0A0P0N2L4_9CREN</name>
<evidence type="ECO:0000256" key="3">
    <source>
        <dbReference type="ARBA" id="ARBA00022723"/>
    </source>
</evidence>
<feature type="binding site" evidence="9">
    <location>
        <position position="53"/>
    </location>
    <ligand>
        <name>Mg(2+)</name>
        <dbReference type="ChEBI" id="CHEBI:18420"/>
    </ligand>
</feature>
<keyword evidence="6 9" id="KW-0594">Phospholipid biosynthesis</keyword>
<evidence type="ECO:0000256" key="2">
    <source>
        <dbReference type="ARBA" id="ARBA00022679"/>
    </source>
</evidence>
<dbReference type="EMBL" id="CP013011">
    <property type="protein sequence ID" value="ALL00596.1"/>
    <property type="molecule type" value="Genomic_DNA"/>
</dbReference>
<dbReference type="InterPro" id="IPR039074">
    <property type="entry name" value="GGGP/HepGP_synthase_I"/>
</dbReference>
<dbReference type="InterPro" id="IPR010946">
    <property type="entry name" value="GGGP_synth"/>
</dbReference>
<evidence type="ECO:0000256" key="4">
    <source>
        <dbReference type="ARBA" id="ARBA00022842"/>
    </source>
</evidence>
<keyword evidence="2 9" id="KW-0808">Transferase</keyword>
<accession>A0A0P0N2L4</accession>
<keyword evidence="5 9" id="KW-0443">Lipid metabolism</keyword>
<dbReference type="PANTHER" id="PTHR40029">
    <property type="match status" value="1"/>
</dbReference>
<keyword evidence="4 9" id="KW-0460">Magnesium</keyword>
<comment type="function">
    <text evidence="9">Prenyltransferase that catalyzes the transfer of the geranylgeranyl moiety of geranylgeranyl diphosphate (GGPP) to the C3 hydroxyl of sn-glycerol-1-phosphate (G1P). This reaction is the first ether-bond-formation step in the biosynthesis of archaeal membrane lipids.</text>
</comment>
<dbReference type="PANTHER" id="PTHR40029:SF2">
    <property type="entry name" value="HEPTAPRENYLGLYCERYL PHOSPHATE SYNTHASE"/>
    <property type="match status" value="1"/>
</dbReference>
<dbReference type="AlphaFoldDB" id="A0A0P0N2L4"/>
<protein>
    <recommendedName>
        <fullName evidence="9">Geranylgeranylglyceryl phosphate synthase</fullName>
        <shortName evidence="9">GGGP synthase</shortName>
        <shortName evidence="9">GGGPS</shortName>
        <ecNumber evidence="9">2.5.1.41</ecNumber>
    </recommendedName>
    <alternativeName>
        <fullName evidence="9">(S)-3-O-geranylgeranylglyceryl phosphate synthase</fullName>
    </alternativeName>
    <alternativeName>
        <fullName evidence="9">Phosphoglycerol geranylgeranyltransferase</fullName>
    </alternativeName>
</protein>
<dbReference type="Pfam" id="PF01884">
    <property type="entry name" value="PcrB"/>
    <property type="match status" value="1"/>
</dbReference>
<evidence type="ECO:0000256" key="1">
    <source>
        <dbReference type="ARBA" id="ARBA00022516"/>
    </source>
</evidence>
<dbReference type="NCBIfam" id="NF003198">
    <property type="entry name" value="PRK04169.1-2"/>
    <property type="match status" value="1"/>
</dbReference>
<comment type="cofactor">
    <cofactor evidence="9">
        <name>Mg(2+)</name>
        <dbReference type="ChEBI" id="CHEBI:18420"/>
    </cofactor>
</comment>
<dbReference type="Gene3D" id="3.20.20.390">
    <property type="entry name" value="FMN-linked oxidoreductases"/>
    <property type="match status" value="1"/>
</dbReference>
<evidence type="ECO:0000313" key="11">
    <source>
        <dbReference type="Proteomes" id="UP000058613"/>
    </source>
</evidence>
<dbReference type="GO" id="GO:0006207">
    <property type="term" value="P:'de novo' pyrimidine nucleobase biosynthetic process"/>
    <property type="evidence" value="ECO:0007669"/>
    <property type="project" value="InterPro"/>
</dbReference>
<keyword evidence="3 9" id="KW-0479">Metal-binding</keyword>
<reference evidence="10 11" key="1">
    <citation type="submission" date="2015-10" db="EMBL/GenBank/DDBJ databases">
        <title>Complete genome sequence of hyperthermophilic archaeon Pyrodictium delaneyi Su06.</title>
        <authorList>
            <person name="Jung J.-H."/>
            <person name="Lin J."/>
            <person name="Holden J.F."/>
            <person name="Park C.-S."/>
        </authorList>
    </citation>
    <scope>NUCLEOTIDE SEQUENCE [LARGE SCALE GENOMIC DNA]</scope>
    <source>
        <strain evidence="10 11">Su06</strain>
    </source>
</reference>
<keyword evidence="7 9" id="KW-1208">Phospholipid metabolism</keyword>
<keyword evidence="1 9" id="KW-0444">Lipid biosynthesis</keyword>
<dbReference type="OrthoDB" id="7409at2157"/>
<comment type="catalytic activity">
    <reaction evidence="8 9">
        <text>sn-glycerol 1-phosphate + (2E,6E,10E)-geranylgeranyl diphosphate = sn-3-O-(geranylgeranyl)glycerol 1-phosphate + diphosphate</text>
        <dbReference type="Rhea" id="RHEA:23404"/>
        <dbReference type="ChEBI" id="CHEBI:33019"/>
        <dbReference type="ChEBI" id="CHEBI:57677"/>
        <dbReference type="ChEBI" id="CHEBI:57685"/>
        <dbReference type="ChEBI" id="CHEBI:58756"/>
        <dbReference type="EC" id="2.5.1.41"/>
    </reaction>
</comment>
<comment type="caution">
    <text evidence="9">Lacks conserved residue(s) required for the propagation of feature annotation.</text>
</comment>
<dbReference type="InterPro" id="IPR038597">
    <property type="entry name" value="GGGP/HepGP_synthase_sf"/>
</dbReference>
<feature type="binding site" evidence="9">
    <location>
        <position position="27"/>
    </location>
    <ligand>
        <name>Mg(2+)</name>
        <dbReference type="ChEBI" id="CHEBI:18420"/>
    </ligand>
</feature>
<evidence type="ECO:0000256" key="8">
    <source>
        <dbReference type="ARBA" id="ARBA00047288"/>
    </source>
</evidence>
<gene>
    <name evidence="10" type="ORF">Pyrde_0546</name>
</gene>
<evidence type="ECO:0000256" key="9">
    <source>
        <dbReference type="HAMAP-Rule" id="MF_00112"/>
    </source>
</evidence>
<dbReference type="HAMAP" id="MF_00112">
    <property type="entry name" value="GGGP_HepGP_synthase"/>
    <property type="match status" value="1"/>
</dbReference>
<dbReference type="GO" id="GO:0120536">
    <property type="term" value="F:heptaprenylglyceryl phosphate synthase activity"/>
    <property type="evidence" value="ECO:0007669"/>
    <property type="project" value="UniProtKB-ARBA"/>
</dbReference>
<comment type="similarity">
    <text evidence="9">Belongs to the GGGP/HepGP synthase family.</text>
</comment>
<evidence type="ECO:0000256" key="5">
    <source>
        <dbReference type="ARBA" id="ARBA00023098"/>
    </source>
</evidence>
<dbReference type="InterPro" id="IPR001295">
    <property type="entry name" value="Dihydroorotate_DH_CS"/>
</dbReference>